<keyword evidence="3" id="KW-1185">Reference proteome</keyword>
<feature type="transmembrane region" description="Helical" evidence="1">
    <location>
        <begin position="400"/>
        <end position="421"/>
    </location>
</feature>
<feature type="transmembrane region" description="Helical" evidence="1">
    <location>
        <begin position="334"/>
        <end position="353"/>
    </location>
</feature>
<protein>
    <submittedName>
        <fullName evidence="2">ABC transporter permease subunit</fullName>
    </submittedName>
</protein>
<gene>
    <name evidence="2" type="ORF">KHM83_07075</name>
</gene>
<feature type="transmembrane region" description="Helical" evidence="1">
    <location>
        <begin position="71"/>
        <end position="93"/>
    </location>
</feature>
<reference evidence="2 3" key="1">
    <citation type="submission" date="2021-05" db="EMBL/GenBank/DDBJ databases">
        <title>Fusibacter ferrireducens sp. nov., an anaerobic, sulfur- and Fe-reducing bacterium isolated from the mangrove sediment.</title>
        <authorList>
            <person name="Qiu D."/>
        </authorList>
    </citation>
    <scope>NUCLEOTIDE SEQUENCE [LARGE SCALE GENOMIC DNA]</scope>
    <source>
        <strain evidence="2 3">DSM 12116</strain>
    </source>
</reference>
<keyword evidence="1" id="KW-0812">Transmembrane</keyword>
<evidence type="ECO:0000256" key="1">
    <source>
        <dbReference type="SAM" id="Phobius"/>
    </source>
</evidence>
<keyword evidence="1" id="KW-1133">Transmembrane helix</keyword>
<name>A0ABS5PMM0_9FIRM</name>
<feature type="transmembrane region" description="Helical" evidence="1">
    <location>
        <begin position="127"/>
        <end position="150"/>
    </location>
</feature>
<evidence type="ECO:0000313" key="3">
    <source>
        <dbReference type="Proteomes" id="UP000746471"/>
    </source>
</evidence>
<evidence type="ECO:0000313" key="2">
    <source>
        <dbReference type="EMBL" id="MBS7526435.1"/>
    </source>
</evidence>
<keyword evidence="1" id="KW-0472">Membrane</keyword>
<proteinExistence type="predicted"/>
<dbReference type="RefSeq" id="WP_213236293.1">
    <property type="nucleotide sequence ID" value="NZ_JAHBCL010000010.1"/>
</dbReference>
<feature type="transmembrane region" description="Helical" evidence="1">
    <location>
        <begin position="12"/>
        <end position="37"/>
    </location>
</feature>
<organism evidence="2 3">
    <name type="scientific">Fusibacter paucivorans</name>
    <dbReference type="NCBI Taxonomy" id="76009"/>
    <lineage>
        <taxon>Bacteria</taxon>
        <taxon>Bacillati</taxon>
        <taxon>Bacillota</taxon>
        <taxon>Clostridia</taxon>
        <taxon>Eubacteriales</taxon>
        <taxon>Eubacteriales Family XII. Incertae Sedis</taxon>
        <taxon>Fusibacter</taxon>
    </lineage>
</organism>
<dbReference type="Proteomes" id="UP000746471">
    <property type="component" value="Unassembled WGS sequence"/>
</dbReference>
<comment type="caution">
    <text evidence="2">The sequence shown here is derived from an EMBL/GenBank/DDBJ whole genome shotgun (WGS) entry which is preliminary data.</text>
</comment>
<accession>A0ABS5PMM0</accession>
<feature type="transmembrane region" description="Helical" evidence="1">
    <location>
        <begin position="360"/>
        <end position="380"/>
    </location>
</feature>
<dbReference type="EMBL" id="JAHBCL010000010">
    <property type="protein sequence ID" value="MBS7526435.1"/>
    <property type="molecule type" value="Genomic_DNA"/>
</dbReference>
<sequence length="431" mass="47737">MGSLYRFECWKYAKSVGLVSIITALMIVFSMSFYPAISDYMATLSTFFETGAMQQVFKIFNLNVGAMTSLIGFYTTYCTMWVTLIGSVIFGFYGAKAIAAEQIEGTYEFVLSLPVSRRKLWLIKWSALMTALSFYAVVVGGSGLIALAIYGSESNAVLQQDALTPALKASIIAEQAAIVPMMALTEDDFQTFTQGLIMAQFNTSGAELDEAGIDVNRILSLIGDDLEDPLMLFDKMLANPEPYFEAFQLENVSLDEFVEGIQSEKASYLTMHDAFFDPAQSLSSFFEMSPEFFLNLMLSKGIVGDVDYLLSGKVTAAKLFAPYSVKDFLKRHGLMILTVWLNATLGFLLATLVKWRDSAMHLAVGGVFVMYFLNNVSQMMPSTNWIKWLSTFGYFDLEKPASGGVSAILCMGLIALSMLAIRQFERADLVR</sequence>